<proteinExistence type="inferred from homology"/>
<keyword evidence="7" id="KW-1185">Reference proteome</keyword>
<comment type="similarity">
    <text evidence="1 5">Belongs to the metallo-dependent hydrolases superfamily. CpsB/CapC family.</text>
</comment>
<gene>
    <name evidence="6" type="ORF">F9U64_12345</name>
</gene>
<dbReference type="AlphaFoldDB" id="A0A7C8GSY8"/>
<dbReference type="Gene3D" id="3.20.20.140">
    <property type="entry name" value="Metal-dependent hydrolases"/>
    <property type="match status" value="1"/>
</dbReference>
<dbReference type="OrthoDB" id="9788539at2"/>
<evidence type="ECO:0000256" key="4">
    <source>
        <dbReference type="ARBA" id="ARBA00051722"/>
    </source>
</evidence>
<name>A0A7C8GSY8_9BACI</name>
<organism evidence="6 7">
    <name type="scientific">Gracilibacillus oryzae</name>
    <dbReference type="NCBI Taxonomy" id="1672701"/>
    <lineage>
        <taxon>Bacteria</taxon>
        <taxon>Bacillati</taxon>
        <taxon>Bacillota</taxon>
        <taxon>Bacilli</taxon>
        <taxon>Bacillales</taxon>
        <taxon>Bacillaceae</taxon>
        <taxon>Gracilibacillus</taxon>
    </lineage>
</organism>
<dbReference type="PANTHER" id="PTHR39181">
    <property type="entry name" value="TYROSINE-PROTEIN PHOSPHATASE YWQE"/>
    <property type="match status" value="1"/>
</dbReference>
<keyword evidence="3 5" id="KW-0904">Protein phosphatase</keyword>
<comment type="caution">
    <text evidence="6">The sequence shown here is derived from an EMBL/GenBank/DDBJ whole genome shotgun (WGS) entry which is preliminary data.</text>
</comment>
<dbReference type="GO" id="GO:0030145">
    <property type="term" value="F:manganese ion binding"/>
    <property type="evidence" value="ECO:0007669"/>
    <property type="project" value="UniProtKB-UniRule"/>
</dbReference>
<evidence type="ECO:0000313" key="6">
    <source>
        <dbReference type="EMBL" id="KAB8133085.1"/>
    </source>
</evidence>
<dbReference type="GO" id="GO:0004725">
    <property type="term" value="F:protein tyrosine phosphatase activity"/>
    <property type="evidence" value="ECO:0007669"/>
    <property type="project" value="UniProtKB-UniRule"/>
</dbReference>
<keyword evidence="2 5" id="KW-0378">Hydrolase</keyword>
<evidence type="ECO:0000256" key="3">
    <source>
        <dbReference type="ARBA" id="ARBA00022912"/>
    </source>
</evidence>
<comment type="catalytic activity">
    <reaction evidence="4 5">
        <text>O-phospho-L-tyrosyl-[protein] + H2O = L-tyrosyl-[protein] + phosphate</text>
        <dbReference type="Rhea" id="RHEA:10684"/>
        <dbReference type="Rhea" id="RHEA-COMP:10136"/>
        <dbReference type="Rhea" id="RHEA-COMP:20101"/>
        <dbReference type="ChEBI" id="CHEBI:15377"/>
        <dbReference type="ChEBI" id="CHEBI:43474"/>
        <dbReference type="ChEBI" id="CHEBI:46858"/>
        <dbReference type="ChEBI" id="CHEBI:61978"/>
        <dbReference type="EC" id="3.1.3.48"/>
    </reaction>
</comment>
<dbReference type="Proteomes" id="UP000480246">
    <property type="component" value="Unassembled WGS sequence"/>
</dbReference>
<protein>
    <recommendedName>
        <fullName evidence="5">Tyrosine-protein phosphatase</fullName>
        <ecNumber evidence="5">3.1.3.48</ecNumber>
    </recommendedName>
</protein>
<dbReference type="PIRSF" id="PIRSF016557">
    <property type="entry name" value="Caps_synth_CpsB"/>
    <property type="match status" value="1"/>
</dbReference>
<evidence type="ECO:0000256" key="1">
    <source>
        <dbReference type="ARBA" id="ARBA00005750"/>
    </source>
</evidence>
<accession>A0A7C8GSY8</accession>
<dbReference type="InterPro" id="IPR016667">
    <property type="entry name" value="Caps_polysacc_synth_CpsB/CapC"/>
</dbReference>
<evidence type="ECO:0000313" key="7">
    <source>
        <dbReference type="Proteomes" id="UP000480246"/>
    </source>
</evidence>
<reference evidence="6 7" key="1">
    <citation type="submission" date="2019-10" db="EMBL/GenBank/DDBJ databases">
        <title>Gracilibacillus sp. nov. isolated from rice seeds.</title>
        <authorList>
            <person name="He S."/>
        </authorList>
    </citation>
    <scope>NUCLEOTIDE SEQUENCE [LARGE SCALE GENOMIC DNA]</scope>
    <source>
        <strain evidence="6 7">TD8</strain>
    </source>
</reference>
<dbReference type="PANTHER" id="PTHR39181:SF1">
    <property type="entry name" value="TYROSINE-PROTEIN PHOSPHATASE YWQE"/>
    <property type="match status" value="1"/>
</dbReference>
<evidence type="ECO:0000256" key="5">
    <source>
        <dbReference type="PIRNR" id="PIRNR016557"/>
    </source>
</evidence>
<sequence length="253" mass="29335">MLDFNQYLMISKDGAVRNMEESIAILKKAASQGVHTMVVLQRYMPEMNDWTKDRVNTKIAHLEEKIKAENLQIKIKACHLVPLYGDMVEDLKNEDLLTLGEEKYVFIELPSAQIPTYTSQVIYDMQLEGYRPVIFHPEKVKRFQEDSNLLYHFVKNGTITVLSGRSLLGKRGKKQQSAAKTLVSHHLTHLISSDASTEKEYQIKDVWKKLSRDFGTETFHVFQENTDAIDQDYNLTSEEPIRIKKRKLLNIFN</sequence>
<dbReference type="EMBL" id="WEID01000059">
    <property type="protein sequence ID" value="KAB8133085.1"/>
    <property type="molecule type" value="Genomic_DNA"/>
</dbReference>
<dbReference type="RefSeq" id="WP_153403800.1">
    <property type="nucleotide sequence ID" value="NZ_ML762431.1"/>
</dbReference>
<dbReference type="EC" id="3.1.3.48" evidence="5"/>
<dbReference type="Pfam" id="PF19567">
    <property type="entry name" value="CpsB_CapC"/>
    <property type="match status" value="1"/>
</dbReference>
<evidence type="ECO:0000256" key="2">
    <source>
        <dbReference type="ARBA" id="ARBA00022801"/>
    </source>
</evidence>